<reference evidence="3" key="2">
    <citation type="submission" date="2025-08" db="UniProtKB">
        <authorList>
            <consortium name="RefSeq"/>
        </authorList>
    </citation>
    <scope>IDENTIFICATION</scope>
</reference>
<dbReference type="RefSeq" id="XP_016743105.1">
    <property type="nucleotide sequence ID" value="XM_016887616.1"/>
</dbReference>
<proteinExistence type="predicted"/>
<feature type="region of interest" description="Disordered" evidence="1">
    <location>
        <begin position="1"/>
        <end position="27"/>
    </location>
</feature>
<dbReference type="InterPro" id="IPR032567">
    <property type="entry name" value="RTL1-rel"/>
</dbReference>
<dbReference type="OrthoDB" id="1749844at2759"/>
<dbReference type="PaxDb" id="3635-A0A1U8NW68"/>
<dbReference type="Proteomes" id="UP000818029">
    <property type="component" value="Chromosome D01"/>
</dbReference>
<protein>
    <submittedName>
        <fullName evidence="3">Uncharacterized protein</fullName>
    </submittedName>
</protein>
<accession>A0A1U8NW68</accession>
<evidence type="ECO:0000313" key="2">
    <source>
        <dbReference type="Proteomes" id="UP000818029"/>
    </source>
</evidence>
<evidence type="ECO:0000256" key="1">
    <source>
        <dbReference type="SAM" id="MobiDB-lite"/>
    </source>
</evidence>
<dbReference type="CDD" id="cd00303">
    <property type="entry name" value="retropepsin_like"/>
    <property type="match status" value="1"/>
</dbReference>
<organism evidence="2 3">
    <name type="scientific">Gossypium hirsutum</name>
    <name type="common">Upland cotton</name>
    <name type="synonym">Gossypium mexicanum</name>
    <dbReference type="NCBI Taxonomy" id="3635"/>
    <lineage>
        <taxon>Eukaryota</taxon>
        <taxon>Viridiplantae</taxon>
        <taxon>Streptophyta</taxon>
        <taxon>Embryophyta</taxon>
        <taxon>Tracheophyta</taxon>
        <taxon>Spermatophyta</taxon>
        <taxon>Magnoliopsida</taxon>
        <taxon>eudicotyledons</taxon>
        <taxon>Gunneridae</taxon>
        <taxon>Pentapetalae</taxon>
        <taxon>rosids</taxon>
        <taxon>malvids</taxon>
        <taxon>Malvales</taxon>
        <taxon>Malvaceae</taxon>
        <taxon>Malvoideae</taxon>
        <taxon>Gossypium</taxon>
    </lineage>
</organism>
<reference evidence="2" key="1">
    <citation type="journal article" date="2020" name="Nat. Genet.">
        <title>Genomic diversifications of five Gossypium allopolyploid species and their impact on cotton improvement.</title>
        <authorList>
            <person name="Chen Z.J."/>
            <person name="Sreedasyam A."/>
            <person name="Ando A."/>
            <person name="Song Q."/>
            <person name="De Santiago L.M."/>
            <person name="Hulse-Kemp A.M."/>
            <person name="Ding M."/>
            <person name="Ye W."/>
            <person name="Kirkbride R.C."/>
            <person name="Jenkins J."/>
            <person name="Plott C."/>
            <person name="Lovell J."/>
            <person name="Lin Y.M."/>
            <person name="Vaughn R."/>
            <person name="Liu B."/>
            <person name="Simpson S."/>
            <person name="Scheffler B.E."/>
            <person name="Wen L."/>
            <person name="Saski C.A."/>
            <person name="Grover C.E."/>
            <person name="Hu G."/>
            <person name="Conover J.L."/>
            <person name="Carlson J.W."/>
            <person name="Shu S."/>
            <person name="Boston L.B."/>
            <person name="Williams M."/>
            <person name="Peterson D.G."/>
            <person name="McGee K."/>
            <person name="Jones D.C."/>
            <person name="Wendel J.F."/>
            <person name="Stelly D.M."/>
            <person name="Grimwood J."/>
            <person name="Schmutz J."/>
        </authorList>
    </citation>
    <scope>NUCLEOTIDE SEQUENCE [LARGE SCALE GENOMIC DNA]</scope>
    <source>
        <strain evidence="2">cv. TM-1</strain>
    </source>
</reference>
<name>A0A1U8NW68_GOSHI</name>
<feature type="compositionally biased region" description="Polar residues" evidence="1">
    <location>
        <begin position="1"/>
        <end position="10"/>
    </location>
</feature>
<sequence>MQAPGNNTAQPPRVVHQPPRGRGQVRDIGSTHSYIAYTVSENLGILIESTTSEVTVLTPLGQSIRVNKLFRDVPLEVQGAIFLADLMELPFGEFDLTPNSEVVVIVERRNYLSNVISTLRDEKLVRKGREAYLAYTSVSDFRDASVKDIRTAKEFQDIFPKELPELAPNREVEFGIELILGARSAGMEVHVRLRQEAGAREGQEQRLKVEG</sequence>
<dbReference type="PANTHER" id="PTHR15503:SF45">
    <property type="entry name" value="RNA-DIRECTED DNA POLYMERASE HOMOLOG"/>
    <property type="match status" value="1"/>
</dbReference>
<dbReference type="Pfam" id="PF08284">
    <property type="entry name" value="RVP_2"/>
    <property type="match status" value="1"/>
</dbReference>
<evidence type="ECO:0000313" key="3">
    <source>
        <dbReference type="RefSeq" id="XP_016743105.1"/>
    </source>
</evidence>
<dbReference type="GeneID" id="107952357"/>
<dbReference type="AlphaFoldDB" id="A0A1U8NW68"/>
<dbReference type="KEGG" id="ghi:107952357"/>
<keyword evidence="2" id="KW-1185">Reference proteome</keyword>
<dbReference type="PANTHER" id="PTHR15503">
    <property type="entry name" value="LDOC1 RELATED"/>
    <property type="match status" value="1"/>
</dbReference>
<gene>
    <name evidence="3" type="primary">LOC107952357</name>
</gene>